<evidence type="ECO:0000256" key="1">
    <source>
        <dbReference type="ARBA" id="ARBA00023015"/>
    </source>
</evidence>
<name>A0A1I2GIX9_9BACL</name>
<dbReference type="InterPro" id="IPR009057">
    <property type="entry name" value="Homeodomain-like_sf"/>
</dbReference>
<keyword evidence="1" id="KW-0805">Transcription regulation</keyword>
<dbReference type="InterPro" id="IPR018062">
    <property type="entry name" value="HTH_AraC-typ_CS"/>
</dbReference>
<dbReference type="InterPro" id="IPR018060">
    <property type="entry name" value="HTH_AraC"/>
</dbReference>
<feature type="domain" description="Fe/B12 periplasmic-binding" evidence="5">
    <location>
        <begin position="254"/>
        <end position="528"/>
    </location>
</feature>
<evidence type="ECO:0000259" key="5">
    <source>
        <dbReference type="PROSITE" id="PS50983"/>
    </source>
</evidence>
<dbReference type="Pfam" id="PF12833">
    <property type="entry name" value="HTH_18"/>
    <property type="match status" value="1"/>
</dbReference>
<keyword evidence="2 6" id="KW-0238">DNA-binding</keyword>
<dbReference type="PROSITE" id="PS01124">
    <property type="entry name" value="HTH_ARAC_FAMILY_2"/>
    <property type="match status" value="1"/>
</dbReference>
<dbReference type="RefSeq" id="WP_046233335.1">
    <property type="nucleotide sequence ID" value="NZ_FONN01000016.1"/>
</dbReference>
<gene>
    <name evidence="6" type="ORF">SAMN04487969_11683</name>
</gene>
<evidence type="ECO:0000313" key="6">
    <source>
        <dbReference type="EMBL" id="SFF17173.1"/>
    </source>
</evidence>
<dbReference type="Gene3D" id="1.10.10.60">
    <property type="entry name" value="Homeodomain-like"/>
    <property type="match status" value="2"/>
</dbReference>
<dbReference type="SMART" id="SM00342">
    <property type="entry name" value="HTH_ARAC"/>
    <property type="match status" value="1"/>
</dbReference>
<dbReference type="PANTHER" id="PTHR43280:SF28">
    <property type="entry name" value="HTH-TYPE TRANSCRIPTIONAL ACTIVATOR RHAS"/>
    <property type="match status" value="1"/>
</dbReference>
<sequence>MKRTMVFLSSIHKYSKPAHTSIQRTAPAPMLVFLTRGSGLLAINGYERKLEALGPLLLLPGMSIRFQSDRGDFEYYVLILDAVGVAKQRESRKVQLPELPAELFGSGIKLRSQQQTSERIVRLYETASQVDKFESKPESELMIQLQFQELYSTVLLELLELNRIPTSEKGMQESISYLHKHLHEKINLEQLASIAMLTPTSYSRKFKKVMGVTPFEYLADLRVKEAKAQLSLNGASVRSVSERVGFGSEFYFSRVFKAAVGISPNLYMKRHQLKIAVVACSSFDDSLRSLGIFPIASMNCFRYPGMGEAEHLRKVTSHLQTLMQLKPDLILIDRYHHEYEEPLKQIASTACLEHHADWRIVLHKMAEMIGCERTEQTMLSELAQQTDDARKQLGRSVGSGSLTLMRVTHNAVRIQGAPDHPLNELLFTELGLTAGSSSPAIDHKIEMQPEQLSGLSIQSDYLFVQKLHHGPSSDQILQRMQSSPFWKKHEAVQSGRVRFIPNWYAMCWTPIGRKTIMDSLLLYTNGQHHA</sequence>
<dbReference type="GO" id="GO:0043565">
    <property type="term" value="F:sequence-specific DNA binding"/>
    <property type="evidence" value="ECO:0007669"/>
    <property type="project" value="InterPro"/>
</dbReference>
<reference evidence="7" key="1">
    <citation type="submission" date="2016-10" db="EMBL/GenBank/DDBJ databases">
        <authorList>
            <person name="Varghese N."/>
            <person name="Submissions S."/>
        </authorList>
    </citation>
    <scope>NUCLEOTIDE SEQUENCE [LARGE SCALE GENOMIC DNA]</scope>
    <source>
        <strain evidence="7">CGMCC 1.10223</strain>
    </source>
</reference>
<dbReference type="PANTHER" id="PTHR43280">
    <property type="entry name" value="ARAC-FAMILY TRANSCRIPTIONAL REGULATOR"/>
    <property type="match status" value="1"/>
</dbReference>
<dbReference type="GO" id="GO:0003700">
    <property type="term" value="F:DNA-binding transcription factor activity"/>
    <property type="evidence" value="ECO:0007669"/>
    <property type="project" value="InterPro"/>
</dbReference>
<evidence type="ECO:0000256" key="3">
    <source>
        <dbReference type="ARBA" id="ARBA00023163"/>
    </source>
</evidence>
<dbReference type="Gene3D" id="3.40.50.1980">
    <property type="entry name" value="Nitrogenase molybdenum iron protein domain"/>
    <property type="match status" value="2"/>
</dbReference>
<dbReference type="EMBL" id="FONN01000016">
    <property type="protein sequence ID" value="SFF17173.1"/>
    <property type="molecule type" value="Genomic_DNA"/>
</dbReference>
<dbReference type="Pfam" id="PF01497">
    <property type="entry name" value="Peripla_BP_2"/>
    <property type="match status" value="1"/>
</dbReference>
<dbReference type="SUPFAM" id="SSF46689">
    <property type="entry name" value="Homeodomain-like"/>
    <property type="match status" value="2"/>
</dbReference>
<dbReference type="AlphaFoldDB" id="A0A1I2GIX9"/>
<evidence type="ECO:0000313" key="7">
    <source>
        <dbReference type="Proteomes" id="UP000183410"/>
    </source>
</evidence>
<protein>
    <submittedName>
        <fullName evidence="6">AraC-type DNA-binding protein</fullName>
    </submittedName>
</protein>
<proteinExistence type="predicted"/>
<accession>A0A1I2GIX9</accession>
<evidence type="ECO:0000259" key="4">
    <source>
        <dbReference type="PROSITE" id="PS01124"/>
    </source>
</evidence>
<dbReference type="Proteomes" id="UP000183410">
    <property type="component" value="Unassembled WGS sequence"/>
</dbReference>
<keyword evidence="3" id="KW-0804">Transcription</keyword>
<feature type="domain" description="HTH araC/xylS-type" evidence="4">
    <location>
        <begin position="172"/>
        <end position="270"/>
    </location>
</feature>
<dbReference type="PROSITE" id="PS00041">
    <property type="entry name" value="HTH_ARAC_FAMILY_1"/>
    <property type="match status" value="1"/>
</dbReference>
<evidence type="ECO:0000256" key="2">
    <source>
        <dbReference type="ARBA" id="ARBA00023125"/>
    </source>
</evidence>
<dbReference type="SUPFAM" id="SSF53807">
    <property type="entry name" value="Helical backbone' metal receptor"/>
    <property type="match status" value="1"/>
</dbReference>
<dbReference type="PROSITE" id="PS50983">
    <property type="entry name" value="FE_B12_PBP"/>
    <property type="match status" value="1"/>
</dbReference>
<dbReference type="InterPro" id="IPR002491">
    <property type="entry name" value="ABC_transptr_periplasmic_BD"/>
</dbReference>
<organism evidence="6 7">
    <name type="scientific">Paenibacillus algorifonticola</name>
    <dbReference type="NCBI Taxonomy" id="684063"/>
    <lineage>
        <taxon>Bacteria</taxon>
        <taxon>Bacillati</taxon>
        <taxon>Bacillota</taxon>
        <taxon>Bacilli</taxon>
        <taxon>Bacillales</taxon>
        <taxon>Paenibacillaceae</taxon>
        <taxon>Paenibacillus</taxon>
    </lineage>
</organism>
<dbReference type="OrthoDB" id="9807321at2"/>
<keyword evidence="7" id="KW-1185">Reference proteome</keyword>